<dbReference type="PANTHER" id="PTHR11753">
    <property type="entry name" value="ADAPTOR COMPLEXES SMALL SUBUNIT FAMILY"/>
    <property type="match status" value="1"/>
</dbReference>
<keyword evidence="5" id="KW-0472">Membrane</keyword>
<sequence>MPNLVFVMETKIDDMKLEGARRKCGYVEGFGVSSMGLSGGLGMWWRDIKVRVVSYSANHVAVDVLDDNDEVKWRAIGINGWPESTNKHKTWLLMKNLRQDCPDWVIFFGDFNEILSDDEKTGGVQRSERSMDGFREAIDSTAVRDLQYKGNKYTWQRGLSQDTLVQERLDRFLASNSWCNIFLAHGVIHLPIRVQRSDHAPILLKAGHREENRRRKRLFRFEAMWLSNPECEKVVKAAWNDATIGHTTAKVASCAHELGKWAVYTFGSIPKKIREVEEKLKIIQVGAMDNVRLAKCRELSEEIDNLHLLVESYWHAKARKNELRDGDKNTSYFHHKASARRAKNSIRGIENQDGRWVQDEQSINNMIIDYFSKLFTSDDTTGLQEALGDLCVATLIDDESRCWKEEELVLHFSEANRIWDHCSFWRDAQHRIGDSFVETFANMREYLPSQKLCIFSALAWAAWTSRNKKLFDETRHDPHQLADQKMTIRFVLMVNKQGQTRLAQYYEYLTIDQRRALEGEIVRKCLARNDQQCSFVEHRNYKIVYRRYASLFFLVGVDNDENELAILEFIHLLVETMDRHFGNVCELDIMFHLEKAHFMLEEMVMNGCIVETNKSNILAPIQLMDKAS</sequence>
<dbReference type="InterPro" id="IPR016635">
    <property type="entry name" value="AP_complex_ssu"/>
</dbReference>
<dbReference type="CDD" id="cd14832">
    <property type="entry name" value="AP4_sigma"/>
    <property type="match status" value="1"/>
</dbReference>
<dbReference type="Pfam" id="PF01217">
    <property type="entry name" value="Clat_adaptor_s"/>
    <property type="match status" value="1"/>
</dbReference>
<proteinExistence type="inferred from homology"/>
<dbReference type="AlphaFoldDB" id="A0A803MPS1"/>
<dbReference type="Gramene" id="AUR62033272-RA">
    <property type="protein sequence ID" value="AUR62033272-RA:cds"/>
    <property type="gene ID" value="AUR62033272"/>
</dbReference>
<dbReference type="GO" id="GO:0015031">
    <property type="term" value="P:protein transport"/>
    <property type="evidence" value="ECO:0007669"/>
    <property type="project" value="UniProtKB-KW"/>
</dbReference>
<evidence type="ECO:0000256" key="5">
    <source>
        <dbReference type="ARBA" id="ARBA00023136"/>
    </source>
</evidence>
<comment type="subcellular location">
    <subcellularLocation>
        <location evidence="1">Endomembrane system</location>
    </subcellularLocation>
</comment>
<keyword evidence="3" id="KW-0813">Transport</keyword>
<dbReference type="EnsemblPlants" id="AUR62033272-RA">
    <property type="protein sequence ID" value="AUR62033272-RA:cds"/>
    <property type="gene ID" value="AUR62033272"/>
</dbReference>
<evidence type="ECO:0000256" key="4">
    <source>
        <dbReference type="ARBA" id="ARBA00022927"/>
    </source>
</evidence>
<feature type="domain" description="AP complex mu/sigma subunit" evidence="6">
    <location>
        <begin position="487"/>
        <end position="627"/>
    </location>
</feature>
<dbReference type="FunFam" id="3.30.450.60:FF:000010">
    <property type="entry name" value="AP complex subunit sigma"/>
    <property type="match status" value="1"/>
</dbReference>
<dbReference type="Gene3D" id="3.60.10.10">
    <property type="entry name" value="Endonuclease/exonuclease/phosphatase"/>
    <property type="match status" value="1"/>
</dbReference>
<organism evidence="7 8">
    <name type="scientific">Chenopodium quinoa</name>
    <name type="common">Quinoa</name>
    <dbReference type="NCBI Taxonomy" id="63459"/>
    <lineage>
        <taxon>Eukaryota</taxon>
        <taxon>Viridiplantae</taxon>
        <taxon>Streptophyta</taxon>
        <taxon>Embryophyta</taxon>
        <taxon>Tracheophyta</taxon>
        <taxon>Spermatophyta</taxon>
        <taxon>Magnoliopsida</taxon>
        <taxon>eudicotyledons</taxon>
        <taxon>Gunneridae</taxon>
        <taxon>Pentapetalae</taxon>
        <taxon>Caryophyllales</taxon>
        <taxon>Chenopodiaceae</taxon>
        <taxon>Chenopodioideae</taxon>
        <taxon>Atripliceae</taxon>
        <taxon>Chenopodium</taxon>
    </lineage>
</organism>
<name>A0A803MPS1_CHEQI</name>
<accession>A0A803MPS1</accession>
<reference evidence="7" key="2">
    <citation type="submission" date="2021-03" db="UniProtKB">
        <authorList>
            <consortium name="EnsemblPlants"/>
        </authorList>
    </citation>
    <scope>IDENTIFICATION</scope>
</reference>
<evidence type="ECO:0000313" key="7">
    <source>
        <dbReference type="EnsemblPlants" id="AUR62033272-RA:cds"/>
    </source>
</evidence>
<dbReference type="Gene3D" id="3.30.450.60">
    <property type="match status" value="1"/>
</dbReference>
<evidence type="ECO:0000256" key="3">
    <source>
        <dbReference type="ARBA" id="ARBA00022448"/>
    </source>
</evidence>
<evidence type="ECO:0000313" key="8">
    <source>
        <dbReference type="Proteomes" id="UP000596660"/>
    </source>
</evidence>
<evidence type="ECO:0000256" key="2">
    <source>
        <dbReference type="ARBA" id="ARBA00006972"/>
    </source>
</evidence>
<dbReference type="GO" id="GO:0005737">
    <property type="term" value="C:cytoplasm"/>
    <property type="evidence" value="ECO:0007669"/>
    <property type="project" value="UniProtKB-ARBA"/>
</dbReference>
<dbReference type="SUPFAM" id="SSF64356">
    <property type="entry name" value="SNARE-like"/>
    <property type="match status" value="1"/>
</dbReference>
<comment type="similarity">
    <text evidence="2">Belongs to the adaptor complexes small subunit family.</text>
</comment>
<evidence type="ECO:0000259" key="6">
    <source>
        <dbReference type="Pfam" id="PF01217"/>
    </source>
</evidence>
<protein>
    <recommendedName>
        <fullName evidence="6">AP complex mu/sigma subunit domain-containing protein</fullName>
    </recommendedName>
</protein>
<dbReference type="InterPro" id="IPR036691">
    <property type="entry name" value="Endo/exonu/phosph_ase_sf"/>
</dbReference>
<evidence type="ECO:0000256" key="1">
    <source>
        <dbReference type="ARBA" id="ARBA00004308"/>
    </source>
</evidence>
<dbReference type="InterPro" id="IPR011012">
    <property type="entry name" value="Longin-like_dom_sf"/>
</dbReference>
<dbReference type="GO" id="GO:0012505">
    <property type="term" value="C:endomembrane system"/>
    <property type="evidence" value="ECO:0007669"/>
    <property type="project" value="UniProtKB-SubCell"/>
</dbReference>
<keyword evidence="4" id="KW-0653">Protein transport</keyword>
<dbReference type="InterPro" id="IPR022775">
    <property type="entry name" value="AP_mu_sigma_su"/>
</dbReference>
<dbReference type="Proteomes" id="UP000596660">
    <property type="component" value="Unplaced"/>
</dbReference>
<keyword evidence="8" id="KW-1185">Reference proteome</keyword>
<reference evidence="7" key="1">
    <citation type="journal article" date="2017" name="Nature">
        <title>The genome of Chenopodium quinoa.</title>
        <authorList>
            <person name="Jarvis D.E."/>
            <person name="Ho Y.S."/>
            <person name="Lightfoot D.J."/>
            <person name="Schmoeckel S.M."/>
            <person name="Li B."/>
            <person name="Borm T.J.A."/>
            <person name="Ohyanagi H."/>
            <person name="Mineta K."/>
            <person name="Michell C.T."/>
            <person name="Saber N."/>
            <person name="Kharbatia N.M."/>
            <person name="Rupper R.R."/>
            <person name="Sharp A.R."/>
            <person name="Dally N."/>
            <person name="Boughton B.A."/>
            <person name="Woo Y.H."/>
            <person name="Gao G."/>
            <person name="Schijlen E.G.W.M."/>
            <person name="Guo X."/>
            <person name="Momin A.A."/>
            <person name="Negrao S."/>
            <person name="Al-Babili S."/>
            <person name="Gehring C."/>
            <person name="Roessner U."/>
            <person name="Jung C."/>
            <person name="Murphy K."/>
            <person name="Arold S.T."/>
            <person name="Gojobori T."/>
            <person name="van der Linden C.G."/>
            <person name="van Loo E.N."/>
            <person name="Jellen E.N."/>
            <person name="Maughan P.J."/>
            <person name="Tester M."/>
        </authorList>
    </citation>
    <scope>NUCLEOTIDE SEQUENCE [LARGE SCALE GENOMIC DNA]</scope>
    <source>
        <strain evidence="7">cv. PI 614886</strain>
    </source>
</reference>
<dbReference type="SUPFAM" id="SSF56219">
    <property type="entry name" value="DNase I-like"/>
    <property type="match status" value="1"/>
</dbReference>